<dbReference type="EC" id="7.6.2.9" evidence="6"/>
<dbReference type="Proteomes" id="UP000291469">
    <property type="component" value="Chromosome"/>
</dbReference>
<accession>A0A411YAW4</accession>
<evidence type="ECO:0000256" key="3">
    <source>
        <dbReference type="ARBA" id="ARBA00022737"/>
    </source>
</evidence>
<dbReference type="KEGG" id="erz:ER308_01175"/>
<dbReference type="PROSITE" id="PS51371">
    <property type="entry name" value="CBS"/>
    <property type="match status" value="1"/>
</dbReference>
<dbReference type="GO" id="GO:0016020">
    <property type="term" value="C:membrane"/>
    <property type="evidence" value="ECO:0007669"/>
    <property type="project" value="InterPro"/>
</dbReference>
<keyword evidence="3" id="KW-0677">Repeat</keyword>
<comment type="similarity">
    <text evidence="1">Belongs to the ABC transporter superfamily.</text>
</comment>
<dbReference type="InterPro" id="IPR003439">
    <property type="entry name" value="ABC_transporter-like_ATP-bd"/>
</dbReference>
<gene>
    <name evidence="10" type="ORF">ER308_01175</name>
</gene>
<dbReference type="Pfam" id="PF00005">
    <property type="entry name" value="ABC_tran"/>
    <property type="match status" value="1"/>
</dbReference>
<evidence type="ECO:0000313" key="10">
    <source>
        <dbReference type="EMBL" id="QBI18319.1"/>
    </source>
</evidence>
<dbReference type="Gene3D" id="3.40.50.300">
    <property type="entry name" value="P-loop containing nucleotide triphosphate hydrolases"/>
    <property type="match status" value="1"/>
</dbReference>
<protein>
    <recommendedName>
        <fullName evidence="6">ABC-type quaternary amine transporter</fullName>
        <ecNumber evidence="6">7.6.2.9</ecNumber>
    </recommendedName>
</protein>
<dbReference type="GO" id="GO:0031460">
    <property type="term" value="P:glycine betaine transport"/>
    <property type="evidence" value="ECO:0007669"/>
    <property type="project" value="InterPro"/>
</dbReference>
<dbReference type="InterPro" id="IPR027417">
    <property type="entry name" value="P-loop_NTPase"/>
</dbReference>
<evidence type="ECO:0000259" key="9">
    <source>
        <dbReference type="PROSITE" id="PS51371"/>
    </source>
</evidence>
<keyword evidence="11" id="KW-1185">Reference proteome</keyword>
<dbReference type="NCBIfam" id="TIGR01186">
    <property type="entry name" value="proV"/>
    <property type="match status" value="1"/>
</dbReference>
<dbReference type="GO" id="GO:0005524">
    <property type="term" value="F:ATP binding"/>
    <property type="evidence" value="ECO:0007669"/>
    <property type="project" value="UniProtKB-KW"/>
</dbReference>
<keyword evidence="4" id="KW-0547">Nucleotide-binding</keyword>
<dbReference type="Gene3D" id="3.10.580.10">
    <property type="entry name" value="CBS-domain"/>
    <property type="match status" value="1"/>
</dbReference>
<reference evidence="10 11" key="1">
    <citation type="submission" date="2019-01" db="EMBL/GenBank/DDBJ databases">
        <title>Egibacter rhizosphaerae EGI 80759T.</title>
        <authorList>
            <person name="Chen D.-D."/>
            <person name="Tian Y."/>
            <person name="Jiao J.-Y."/>
            <person name="Zhang X.-T."/>
            <person name="Zhang Y.-G."/>
            <person name="Zhang Y."/>
            <person name="Xiao M."/>
            <person name="Shu W.-S."/>
            <person name="Li W.-J."/>
        </authorList>
    </citation>
    <scope>NUCLEOTIDE SEQUENCE [LARGE SCALE GENOMIC DNA]</scope>
    <source>
        <strain evidence="10 11">EGI 80759</strain>
    </source>
</reference>
<dbReference type="SMART" id="SM00382">
    <property type="entry name" value="AAA"/>
    <property type="match status" value="1"/>
</dbReference>
<evidence type="ECO:0000256" key="2">
    <source>
        <dbReference type="ARBA" id="ARBA00022448"/>
    </source>
</evidence>
<dbReference type="PROSITE" id="PS50893">
    <property type="entry name" value="ABC_TRANSPORTER_2"/>
    <property type="match status" value="1"/>
</dbReference>
<evidence type="ECO:0000256" key="5">
    <source>
        <dbReference type="ARBA" id="ARBA00022840"/>
    </source>
</evidence>
<dbReference type="InterPro" id="IPR003593">
    <property type="entry name" value="AAA+_ATPase"/>
</dbReference>
<keyword evidence="7" id="KW-0129">CBS domain</keyword>
<dbReference type="Pfam" id="PF00571">
    <property type="entry name" value="CBS"/>
    <property type="match status" value="1"/>
</dbReference>
<dbReference type="PANTHER" id="PTHR43117">
    <property type="entry name" value="OSMOPROTECTANT IMPORT ATP-BINDING PROTEIN OSMV"/>
    <property type="match status" value="1"/>
</dbReference>
<evidence type="ECO:0000256" key="1">
    <source>
        <dbReference type="ARBA" id="ARBA00005417"/>
    </source>
</evidence>
<dbReference type="PANTHER" id="PTHR43117:SF4">
    <property type="entry name" value="OSMOPROTECTANT IMPORT ATP-BINDING PROTEIN OSMV"/>
    <property type="match status" value="1"/>
</dbReference>
<dbReference type="PROSITE" id="PS00211">
    <property type="entry name" value="ABC_TRANSPORTER_1"/>
    <property type="match status" value="1"/>
</dbReference>
<dbReference type="GO" id="GO:0015418">
    <property type="term" value="F:ABC-type quaternary ammonium compound transporting activity"/>
    <property type="evidence" value="ECO:0007669"/>
    <property type="project" value="UniProtKB-EC"/>
</dbReference>
<evidence type="ECO:0000256" key="4">
    <source>
        <dbReference type="ARBA" id="ARBA00022741"/>
    </source>
</evidence>
<dbReference type="InterPro" id="IPR046342">
    <property type="entry name" value="CBS_dom_sf"/>
</dbReference>
<organism evidence="10 11">
    <name type="scientific">Egibacter rhizosphaerae</name>
    <dbReference type="NCBI Taxonomy" id="1670831"/>
    <lineage>
        <taxon>Bacteria</taxon>
        <taxon>Bacillati</taxon>
        <taxon>Actinomycetota</taxon>
        <taxon>Nitriliruptoria</taxon>
        <taxon>Egibacterales</taxon>
        <taxon>Egibacteraceae</taxon>
        <taxon>Egibacter</taxon>
    </lineage>
</organism>
<evidence type="ECO:0000256" key="7">
    <source>
        <dbReference type="PROSITE-ProRule" id="PRU00703"/>
    </source>
</evidence>
<sequence length="360" mass="38965">MITFDSVSKQYGSTVAVRDLSMDVAEGEVAVLVGPSGCGKTTTLRLVNRMVEPTAGRILIDGSDAMSQPTHELRRGIGYVIQQTGLFQHRTVAGNIATVPQLLGWDKDRIAARVDELMDLVGLEREMAQRYPHQLSGGQRQRVGVARALAADPAIMLMDEPFGAVDPIVRERLQDEFRRLQAEVRKTIVFVTHDIDEAIKMGDRIAIFNVGGVLEQYDTPERLLAEPANSFVADFLGEERGLKRLALRTVGDLPPEPGATASPGTGVDEARHVAATAGTDWVVIVDDERPHGIVRLSELNGAGTLGAAPTGRAPTVSAADSLRRALETIMTNEAGLAVCTDGDGRYRGVLTAERLRRELR</sequence>
<dbReference type="EMBL" id="CP036402">
    <property type="protein sequence ID" value="QBI18319.1"/>
    <property type="molecule type" value="Genomic_DNA"/>
</dbReference>
<dbReference type="RefSeq" id="WP_131153317.1">
    <property type="nucleotide sequence ID" value="NZ_CP036402.1"/>
</dbReference>
<feature type="domain" description="ABC transporter" evidence="8">
    <location>
        <begin position="2"/>
        <end position="236"/>
    </location>
</feature>
<dbReference type="InterPro" id="IPR005892">
    <property type="entry name" value="Gly-betaine_transp_ATP-bd"/>
</dbReference>
<dbReference type="GO" id="GO:0016887">
    <property type="term" value="F:ATP hydrolysis activity"/>
    <property type="evidence" value="ECO:0007669"/>
    <property type="project" value="InterPro"/>
</dbReference>
<dbReference type="OrthoDB" id="9802264at2"/>
<name>A0A411YAW4_9ACTN</name>
<dbReference type="InterPro" id="IPR000644">
    <property type="entry name" value="CBS_dom"/>
</dbReference>
<keyword evidence="5 10" id="KW-0067">ATP-binding</keyword>
<dbReference type="AlphaFoldDB" id="A0A411YAW4"/>
<dbReference type="FunFam" id="3.40.50.300:FF:000425">
    <property type="entry name" value="Probable ABC transporter, ATP-binding subunit"/>
    <property type="match status" value="1"/>
</dbReference>
<dbReference type="InterPro" id="IPR017871">
    <property type="entry name" value="ABC_transporter-like_CS"/>
</dbReference>
<feature type="domain" description="CBS" evidence="9">
    <location>
        <begin position="307"/>
        <end position="360"/>
    </location>
</feature>
<dbReference type="SUPFAM" id="SSF52540">
    <property type="entry name" value="P-loop containing nucleoside triphosphate hydrolases"/>
    <property type="match status" value="1"/>
</dbReference>
<evidence type="ECO:0000259" key="8">
    <source>
        <dbReference type="PROSITE" id="PS50893"/>
    </source>
</evidence>
<proteinExistence type="inferred from homology"/>
<evidence type="ECO:0000313" key="11">
    <source>
        <dbReference type="Proteomes" id="UP000291469"/>
    </source>
</evidence>
<keyword evidence="2" id="KW-0813">Transport</keyword>
<dbReference type="SUPFAM" id="SSF54631">
    <property type="entry name" value="CBS-domain pair"/>
    <property type="match status" value="1"/>
</dbReference>
<evidence type="ECO:0000256" key="6">
    <source>
        <dbReference type="ARBA" id="ARBA00066388"/>
    </source>
</evidence>